<comment type="caution">
    <text evidence="2">The sequence shown here is derived from an EMBL/GenBank/DDBJ whole genome shotgun (WGS) entry which is preliminary data.</text>
</comment>
<evidence type="ECO:0000313" key="2">
    <source>
        <dbReference type="EMBL" id="KAH8704768.1"/>
    </source>
</evidence>
<dbReference type="Pfam" id="PF12770">
    <property type="entry name" value="CHAT"/>
    <property type="match status" value="1"/>
</dbReference>
<organism evidence="2 3">
    <name type="scientific">Talaromyces proteolyticus</name>
    <dbReference type="NCBI Taxonomy" id="1131652"/>
    <lineage>
        <taxon>Eukaryota</taxon>
        <taxon>Fungi</taxon>
        <taxon>Dikarya</taxon>
        <taxon>Ascomycota</taxon>
        <taxon>Pezizomycotina</taxon>
        <taxon>Eurotiomycetes</taxon>
        <taxon>Eurotiomycetidae</taxon>
        <taxon>Eurotiales</taxon>
        <taxon>Trichocomaceae</taxon>
        <taxon>Talaromyces</taxon>
        <taxon>Talaromyces sect. Bacilispori</taxon>
    </lineage>
</organism>
<evidence type="ECO:0000259" key="1">
    <source>
        <dbReference type="Pfam" id="PF12770"/>
    </source>
</evidence>
<gene>
    <name evidence="2" type="ORF">BGW36DRAFT_434376</name>
</gene>
<keyword evidence="3" id="KW-1185">Reference proteome</keyword>
<accession>A0AAD4L2H8</accession>
<dbReference type="RefSeq" id="XP_046077389.1">
    <property type="nucleotide sequence ID" value="XM_046221393.1"/>
</dbReference>
<reference evidence="2" key="1">
    <citation type="submission" date="2021-12" db="EMBL/GenBank/DDBJ databases">
        <title>Convergent genome expansion in fungi linked to evolution of root-endophyte symbiosis.</title>
        <authorList>
            <consortium name="DOE Joint Genome Institute"/>
            <person name="Ke Y.-H."/>
            <person name="Bonito G."/>
            <person name="Liao H.-L."/>
            <person name="Looney B."/>
            <person name="Rojas-Flechas A."/>
            <person name="Nash J."/>
            <person name="Hameed K."/>
            <person name="Schadt C."/>
            <person name="Martin F."/>
            <person name="Crous P.W."/>
            <person name="Miettinen O."/>
            <person name="Magnuson J.K."/>
            <person name="Labbe J."/>
            <person name="Jacobson D."/>
            <person name="Doktycz M.J."/>
            <person name="Veneault-Fourrey C."/>
            <person name="Kuo A."/>
            <person name="Mondo S."/>
            <person name="Calhoun S."/>
            <person name="Riley R."/>
            <person name="Ohm R."/>
            <person name="LaButti K."/>
            <person name="Andreopoulos B."/>
            <person name="Pangilinan J."/>
            <person name="Nolan M."/>
            <person name="Tritt A."/>
            <person name="Clum A."/>
            <person name="Lipzen A."/>
            <person name="Daum C."/>
            <person name="Barry K."/>
            <person name="Grigoriev I.V."/>
            <person name="Vilgalys R."/>
        </authorList>
    </citation>
    <scope>NUCLEOTIDE SEQUENCE</scope>
    <source>
        <strain evidence="2">PMI_201</strain>
    </source>
</reference>
<feature type="domain" description="CHAT" evidence="1">
    <location>
        <begin position="1010"/>
        <end position="1331"/>
    </location>
</feature>
<name>A0AAD4L2H8_9EURO</name>
<sequence length="1350" mass="152954">MDFLNLCNPFGGSIFTEEYRGDLRQAQEVLLKNQSSLHADVGGRASSVFQQACICMLQGNNKETLQYLTRLGEIPSLSPRWELRHQTYTLLATILRQISKQISHIFSQYITNAGVDDSRTFECIYLLAAINFPGFIRCAQIRHPDYPIGRGGSVYRDMGQQVEAHLQSLQQFQNFCKTTCMQRLGRYITRLEVELLFAIGSPDRLHRLHELEGEYKVSEDWAGVAACKLLEVDFQLASPFSSPLALNLIPVYSGNAGFVNHKWDEFEDKLFLTSSDESDKLLREVYDLFRISDSPRGCAAVRLRQGCVAHMKCYSPDCTVHDRLGFLQAAEEYLSEAHGLFDGDEAHCQIVRGHQTMLLITRQADIKSVTMLAAQIGLWGKEVCSEGISEFVGSLLIRFGRRLLNHLEVDKALMCFEAARECFSSLEEQYGAFQAVVSTIEVHSLTHNDFQARYLIEKQRQSFHDLLDLFTRLGESNPIYNNVFHGTKTNFITSYDLVVSPIYRNLGDYEGLRNWRRQLKELMKIQNTTISILAALDDSFFNYYFGNAARHMFSGLSAPETWIDSVLKLLKRSVSYLLGNKADPKPEPHEDTVSERLQSQHSIIDAYCIASSQYRELVETADIDGAETVLRTLYTSLLSTAPSFSVKMARIFIGRDLGVTDIISEQLYSLTDAELLGNWTMDRYTALRVGRRRRPETSQFRSQTHFDNALGWDRGYRLLQIIETTDPDFFDPGGWRDIDMSHRFISAGLIAGHNGDLEKGFKYLLHALDLIEGFRGNISNVEARRTLISTVPVIDITNGLIFLCLTSRDRRQPLILLSEFGPKYQSAASWEEHVLLFSERSRARSLLDSFGSENVRLTTAEESIIKKYKRAKLRQLRSVAVYDRIKSRTPLVDQQEIETLEKEVGSDDSDLTFEQPILPVNIDIIPTDLYDAIDEDAVVIEILFSYEAVYEVAITRNGVVFAEALNVIPAQFRRSALRLTRAIMESKNLSSHTRRAQFNTINCLLSEISSSIILPVQDLVCSKKHIIFVVSYPMIRFPVGALEFNGMPLCVQKGVSQVPSLSTLVYLSKRCRNTSSWKNTVSSISKVNTWSEYHARPTEPMLPMAGIESIAISHLFDTQPIKASETDREGFRKALSEAQIIHVGTHGVYDGHSPWMMNLLLKEKVRALDLFEFRSNADLIVFSACLSGLGGLVGNESLGFSHVLLEAGCSSYLGALWEVDDIATLLLMFLFFQKIRQCMDDDKVSDVLTEIWRQTLEEFYNLDQFKARKIIHLLIEIWMETADAGRKPNEMVQGGLAYLKRLVKDPTSDNNLQKADGDHPYLYASFMLVGNGSLRLLRRGTPAEIVKDKP</sequence>
<dbReference type="InterPro" id="IPR024983">
    <property type="entry name" value="CHAT_dom"/>
</dbReference>
<protein>
    <submittedName>
        <fullName evidence="2">CHAT domain-containing protein</fullName>
    </submittedName>
</protein>
<dbReference type="GeneID" id="70251680"/>
<proteinExistence type="predicted"/>
<evidence type="ECO:0000313" key="3">
    <source>
        <dbReference type="Proteomes" id="UP001201262"/>
    </source>
</evidence>
<dbReference type="Proteomes" id="UP001201262">
    <property type="component" value="Unassembled WGS sequence"/>
</dbReference>
<dbReference type="EMBL" id="JAJTJA010000001">
    <property type="protein sequence ID" value="KAH8704768.1"/>
    <property type="molecule type" value="Genomic_DNA"/>
</dbReference>